<reference evidence="3" key="1">
    <citation type="journal article" date="2019" name="Int. J. Syst. Evol. Microbiol.">
        <title>The Global Catalogue of Microorganisms (GCM) 10K type strain sequencing project: providing services to taxonomists for standard genome sequencing and annotation.</title>
        <authorList>
            <consortium name="The Broad Institute Genomics Platform"/>
            <consortium name="The Broad Institute Genome Sequencing Center for Infectious Disease"/>
            <person name="Wu L."/>
            <person name="Ma J."/>
        </authorList>
    </citation>
    <scope>NUCLEOTIDE SEQUENCE [LARGE SCALE GENOMIC DNA]</scope>
    <source>
        <strain evidence="3">JCM 18055</strain>
    </source>
</reference>
<evidence type="ECO:0000313" key="2">
    <source>
        <dbReference type="EMBL" id="GAA4672832.1"/>
    </source>
</evidence>
<dbReference type="EMBL" id="BAABIC010000001">
    <property type="protein sequence ID" value="GAA4672832.1"/>
    <property type="molecule type" value="Genomic_DNA"/>
</dbReference>
<keyword evidence="3" id="KW-1185">Reference proteome</keyword>
<dbReference type="SUPFAM" id="SSF49503">
    <property type="entry name" value="Cupredoxins"/>
    <property type="match status" value="1"/>
</dbReference>
<sequence>MSWSSLPSRRNTLWGNVRAGPTGGSTTGSLGEVSASCAADSGDGIVPATTGWTTLTLPPGRYELVCHYPGHYRAGMYAELDLA</sequence>
<evidence type="ECO:0000256" key="1">
    <source>
        <dbReference type="SAM" id="MobiDB-lite"/>
    </source>
</evidence>
<dbReference type="InterPro" id="IPR008972">
    <property type="entry name" value="Cupredoxin"/>
</dbReference>
<gene>
    <name evidence="2" type="ORF">GCM10023215_00150</name>
</gene>
<dbReference type="Gene3D" id="2.60.40.420">
    <property type="entry name" value="Cupredoxins - blue copper proteins"/>
    <property type="match status" value="1"/>
</dbReference>
<feature type="region of interest" description="Disordered" evidence="1">
    <location>
        <begin position="1"/>
        <end position="31"/>
    </location>
</feature>
<dbReference type="Proteomes" id="UP001500325">
    <property type="component" value="Unassembled WGS sequence"/>
</dbReference>
<comment type="caution">
    <text evidence="2">The sequence shown here is derived from an EMBL/GenBank/DDBJ whole genome shotgun (WGS) entry which is preliminary data.</text>
</comment>
<evidence type="ECO:0008006" key="4">
    <source>
        <dbReference type="Google" id="ProtNLM"/>
    </source>
</evidence>
<proteinExistence type="predicted"/>
<protein>
    <recommendedName>
        <fullName evidence="4">Blue (type 1) copper domain-containing protein</fullName>
    </recommendedName>
</protein>
<feature type="compositionally biased region" description="Polar residues" evidence="1">
    <location>
        <begin position="1"/>
        <end position="14"/>
    </location>
</feature>
<organism evidence="2 3">
    <name type="scientific">Pseudonocardia yuanmonensis</name>
    <dbReference type="NCBI Taxonomy" id="1095914"/>
    <lineage>
        <taxon>Bacteria</taxon>
        <taxon>Bacillati</taxon>
        <taxon>Actinomycetota</taxon>
        <taxon>Actinomycetes</taxon>
        <taxon>Pseudonocardiales</taxon>
        <taxon>Pseudonocardiaceae</taxon>
        <taxon>Pseudonocardia</taxon>
    </lineage>
</organism>
<name>A0ABP8VUV5_9PSEU</name>
<evidence type="ECO:0000313" key="3">
    <source>
        <dbReference type="Proteomes" id="UP001500325"/>
    </source>
</evidence>
<accession>A0ABP8VUV5</accession>